<accession>A0AAU9MW28</accession>
<dbReference type="FunFam" id="3.40.50.12670:FF:000002">
    <property type="entry name" value="Carboxypeptidase"/>
    <property type="match status" value="1"/>
</dbReference>
<evidence type="ECO:0000313" key="3">
    <source>
        <dbReference type="Proteomes" id="UP001157418"/>
    </source>
</evidence>
<evidence type="ECO:0000313" key="2">
    <source>
        <dbReference type="EMBL" id="CAH1426150.1"/>
    </source>
</evidence>
<dbReference type="GO" id="GO:0006508">
    <property type="term" value="P:proteolysis"/>
    <property type="evidence" value="ECO:0007669"/>
    <property type="project" value="InterPro"/>
</dbReference>
<reference evidence="2 3" key="1">
    <citation type="submission" date="2022-01" db="EMBL/GenBank/DDBJ databases">
        <authorList>
            <person name="Xiong W."/>
            <person name="Schranz E."/>
        </authorList>
    </citation>
    <scope>NUCLEOTIDE SEQUENCE [LARGE SCALE GENOMIC DNA]</scope>
</reference>
<dbReference type="GO" id="GO:0004185">
    <property type="term" value="F:serine-type carboxypeptidase activity"/>
    <property type="evidence" value="ECO:0007669"/>
    <property type="project" value="InterPro"/>
</dbReference>
<dbReference type="GO" id="GO:0019748">
    <property type="term" value="P:secondary metabolic process"/>
    <property type="evidence" value="ECO:0007669"/>
    <property type="project" value="TreeGrafter"/>
</dbReference>
<dbReference type="Pfam" id="PF00450">
    <property type="entry name" value="Peptidase_S10"/>
    <property type="match status" value="1"/>
</dbReference>
<dbReference type="PANTHER" id="PTHR11802">
    <property type="entry name" value="SERINE PROTEASE FAMILY S10 SERINE CARBOXYPEPTIDASE"/>
    <property type="match status" value="1"/>
</dbReference>
<name>A0AAU9MW28_9ASTR</name>
<dbReference type="PANTHER" id="PTHR11802:SF224">
    <property type="entry name" value="SERINE CARBOXYPEPTIDASE-LIKE 7 ISOFORM X1"/>
    <property type="match status" value="1"/>
</dbReference>
<dbReference type="Proteomes" id="UP001157418">
    <property type="component" value="Unassembled WGS sequence"/>
</dbReference>
<comment type="similarity">
    <text evidence="1">Belongs to the peptidase S10 family.</text>
</comment>
<keyword evidence="3" id="KW-1185">Reference proteome</keyword>
<evidence type="ECO:0000256" key="1">
    <source>
        <dbReference type="ARBA" id="ARBA00009431"/>
    </source>
</evidence>
<dbReference type="InterPro" id="IPR001563">
    <property type="entry name" value="Peptidase_S10"/>
</dbReference>
<evidence type="ECO:0008006" key="4">
    <source>
        <dbReference type="Google" id="ProtNLM"/>
    </source>
</evidence>
<dbReference type="PRINTS" id="PR00724">
    <property type="entry name" value="CRBOXYPTASEC"/>
</dbReference>
<protein>
    <recommendedName>
        <fullName evidence="4">Carboxypeptidase</fullName>
    </recommendedName>
</protein>
<dbReference type="AlphaFoldDB" id="A0AAU9MW28"/>
<dbReference type="Gene3D" id="3.40.50.1820">
    <property type="entry name" value="alpha/beta hydrolase"/>
    <property type="match status" value="1"/>
</dbReference>
<comment type="caution">
    <text evidence="2">The sequence shown here is derived from an EMBL/GenBank/DDBJ whole genome shotgun (WGS) entry which is preliminary data.</text>
</comment>
<organism evidence="2 3">
    <name type="scientific">Lactuca virosa</name>
    <dbReference type="NCBI Taxonomy" id="75947"/>
    <lineage>
        <taxon>Eukaryota</taxon>
        <taxon>Viridiplantae</taxon>
        <taxon>Streptophyta</taxon>
        <taxon>Embryophyta</taxon>
        <taxon>Tracheophyta</taxon>
        <taxon>Spermatophyta</taxon>
        <taxon>Magnoliopsida</taxon>
        <taxon>eudicotyledons</taxon>
        <taxon>Gunneridae</taxon>
        <taxon>Pentapetalae</taxon>
        <taxon>asterids</taxon>
        <taxon>campanulids</taxon>
        <taxon>Asterales</taxon>
        <taxon>Asteraceae</taxon>
        <taxon>Cichorioideae</taxon>
        <taxon>Cichorieae</taxon>
        <taxon>Lactucinae</taxon>
        <taxon>Lactuca</taxon>
    </lineage>
</organism>
<proteinExistence type="inferred from homology"/>
<dbReference type="EMBL" id="CAKMRJ010002223">
    <property type="protein sequence ID" value="CAH1426150.1"/>
    <property type="molecule type" value="Genomic_DNA"/>
</dbReference>
<sequence>MSTGPFTFNYVNSTLEKPILEKNPHSWTKVANIIFLDQPAGTGFSYAKTRDAYITNDTLSSMHAYHFLRKWLVDHPKFLNNPFYLGGESYMGIVAPMIVNEIYKGNEVGEGPQIKIKGYMLGNPLTDTSGDYNSRIPFLHRTGLLSNEIYKSTKENCHGKYLDVDPNNHRCINDLKVVDKCIGRINKPQILEPACDTSNTLKSDHFGRGLVSLDKASMDIWSLPQVRIQGCRDDHYIYSYVWANRRDVREALHIDEEFDKIKWVRCNKSLFFDFFTEPISNTHNVLNTVAYHKHLANKNCRALVFSGDHDMVVPYLGTMHWIKSLNFLVVNDWRPWFVDKQVVGYTMKYSNHEYNLTYATLKGGGHTTPEYKPKECLSMLIRWLANDSLINKVKREILCQKGDSGKHKAEARVILKFGGGIEAGKRENSRLGSESRKHANSE</sequence>
<dbReference type="SUPFAM" id="SSF53474">
    <property type="entry name" value="alpha/beta-Hydrolases"/>
    <property type="match status" value="1"/>
</dbReference>
<gene>
    <name evidence="2" type="ORF">LVIROSA_LOCUS13244</name>
</gene>
<dbReference type="InterPro" id="IPR029058">
    <property type="entry name" value="AB_hydrolase_fold"/>
</dbReference>
<dbReference type="GO" id="GO:0016747">
    <property type="term" value="F:acyltransferase activity, transferring groups other than amino-acyl groups"/>
    <property type="evidence" value="ECO:0007669"/>
    <property type="project" value="TreeGrafter"/>
</dbReference>